<evidence type="ECO:0000313" key="5">
    <source>
        <dbReference type="Proteomes" id="UP001179600"/>
    </source>
</evidence>
<evidence type="ECO:0000313" key="4">
    <source>
        <dbReference type="EMBL" id="WCG22765.1"/>
    </source>
</evidence>
<feature type="domain" description="Glycosyl hydrolase family 36 C-terminal" evidence="3">
    <location>
        <begin position="173"/>
        <end position="248"/>
    </location>
</feature>
<dbReference type="Pfam" id="PF16874">
    <property type="entry name" value="Glyco_hydro_36C"/>
    <property type="match status" value="1"/>
</dbReference>
<dbReference type="CDD" id="cd14791">
    <property type="entry name" value="GH36"/>
    <property type="match status" value="1"/>
</dbReference>
<dbReference type="Proteomes" id="UP001179600">
    <property type="component" value="Chromosome"/>
</dbReference>
<protein>
    <submittedName>
        <fullName evidence="4">Alpha-galactosidase</fullName>
        <ecNumber evidence="4">3.2.1.22</ecNumber>
    </submittedName>
</protein>
<dbReference type="EC" id="3.2.1.22" evidence="4"/>
<dbReference type="PRINTS" id="PR00743">
    <property type="entry name" value="GLHYDRLASE36"/>
</dbReference>
<dbReference type="InterPro" id="IPR002252">
    <property type="entry name" value="Glyco_hydro_36"/>
</dbReference>
<keyword evidence="1 4" id="KW-0378">Hydrolase</keyword>
<organism evidence="4 5">
    <name type="scientific">Vagococcus lutrae</name>
    <dbReference type="NCBI Taxonomy" id="81947"/>
    <lineage>
        <taxon>Bacteria</taxon>
        <taxon>Bacillati</taxon>
        <taxon>Bacillota</taxon>
        <taxon>Bacilli</taxon>
        <taxon>Lactobacillales</taxon>
        <taxon>Enterococcaceae</taxon>
        <taxon>Vagococcus</taxon>
    </lineage>
</organism>
<dbReference type="EMBL" id="CP116507">
    <property type="protein sequence ID" value="WCG22765.1"/>
    <property type="molecule type" value="Genomic_DNA"/>
</dbReference>
<evidence type="ECO:0000259" key="3">
    <source>
        <dbReference type="Pfam" id="PF16874"/>
    </source>
</evidence>
<dbReference type="GO" id="GO:0004557">
    <property type="term" value="F:alpha-galactosidase activity"/>
    <property type="evidence" value="ECO:0007669"/>
    <property type="project" value="UniProtKB-EC"/>
</dbReference>
<dbReference type="Pfam" id="PF02065">
    <property type="entry name" value="Melibiase"/>
    <property type="match status" value="1"/>
</dbReference>
<dbReference type="RefSeq" id="WP_272163379.1">
    <property type="nucleotide sequence ID" value="NZ_CP116507.1"/>
</dbReference>
<gene>
    <name evidence="4" type="ORF">PML95_00410</name>
</gene>
<dbReference type="SUPFAM" id="SSF51445">
    <property type="entry name" value="(Trans)glycosidases"/>
    <property type="match status" value="1"/>
</dbReference>
<reference evidence="4" key="1">
    <citation type="submission" date="2023-01" db="EMBL/GenBank/DDBJ databases">
        <title>Oxazolidinone resistance genes in florfenicol resistant enterococci from beef cattle and veal calves at slaughter.</title>
        <authorList>
            <person name="Biggel M."/>
        </authorList>
    </citation>
    <scope>NUCLEOTIDE SEQUENCE</scope>
    <source>
        <strain evidence="4">K204-1</strain>
    </source>
</reference>
<evidence type="ECO:0000256" key="2">
    <source>
        <dbReference type="ARBA" id="ARBA00023295"/>
    </source>
</evidence>
<dbReference type="GO" id="GO:0016052">
    <property type="term" value="P:carbohydrate catabolic process"/>
    <property type="evidence" value="ECO:0007669"/>
    <property type="project" value="InterPro"/>
</dbReference>
<evidence type="ECO:0000256" key="1">
    <source>
        <dbReference type="ARBA" id="ARBA00022801"/>
    </source>
</evidence>
<dbReference type="InterPro" id="IPR013785">
    <property type="entry name" value="Aldolase_TIM"/>
</dbReference>
<dbReference type="Gene3D" id="3.20.20.70">
    <property type="entry name" value="Aldolase class I"/>
    <property type="match status" value="1"/>
</dbReference>
<accession>A0AAE9XL91</accession>
<name>A0AAE9XL91_9ENTE</name>
<dbReference type="AlphaFoldDB" id="A0AAE9XL91"/>
<sequence>MNRSITNNYSLKLSPEEQGKFNYLYVKGLYELLERLSTDFPDVLFESCSGGGGRFDAGMLYYTPQIWTSDNTDAIERLTIQHGTSFGYPLSTQGAHVSAVPNHQTGRVTPLDTRAVVAYSGVFGYELDLTKLSIDEKEMIKEQTAFVKQHYDLLTNGTYYRLISPEAQAGYVIWQLVSEKRDESLLFIVKNKAQANTPFKMVRLKGLLEDNEYQVETYEKIITGRALMTQGLPIVETYRDYDATVLYIQKNHVLKARGFRFK</sequence>
<dbReference type="InterPro" id="IPR031705">
    <property type="entry name" value="Glyco_hydro_36_C"/>
</dbReference>
<dbReference type="Gene3D" id="2.60.40.1180">
    <property type="entry name" value="Golgi alpha-mannosidase II"/>
    <property type="match status" value="1"/>
</dbReference>
<dbReference type="InterPro" id="IPR017853">
    <property type="entry name" value="GH"/>
</dbReference>
<proteinExistence type="predicted"/>
<dbReference type="InterPro" id="IPR013780">
    <property type="entry name" value="Glyco_hydro_b"/>
</dbReference>
<keyword evidence="2 4" id="KW-0326">Glycosidase</keyword>